<dbReference type="SUPFAM" id="SSF53335">
    <property type="entry name" value="S-adenosyl-L-methionine-dependent methyltransferases"/>
    <property type="match status" value="1"/>
</dbReference>
<feature type="region of interest" description="Disordered" evidence="5">
    <location>
        <begin position="329"/>
        <end position="356"/>
    </location>
</feature>
<evidence type="ECO:0000313" key="6">
    <source>
        <dbReference type="EMBL" id="ADP09430.1"/>
    </source>
</evidence>
<sequence length="356" mass="40556">MLFRFTDLFAGIGGTRSAYEAVGGTCVFSSEIDKFSRQTYFKNFSDLPSGDIMKIQEDCIPKHHVLSAGFPCQPFSLSGVSKRNSLDRPHGFDCKEQGQLFFKIVDILAVKQPEAFLLENVKHILSHNKGKTFRTITHYLENAGYNIESQIIDARAMVPQHRERVFIVGFREDLDIHFTFPQIPYLKPKLKNILEKEVNPKYTLSDNLWKYLQDYRRKQREKGNGFGYSIADLEGITRTLSARYWRDGAEILIPQEGKNPRKLTPRECARLMGFPDTFKIPVSDTQAYRQFGNSVVVPVVEIIAWAMVEHLFSGGVLSPLTSLFEGSEKSRESFSGGEETIMQTSRGETPQIHSMH</sequence>
<dbReference type="PANTHER" id="PTHR46098">
    <property type="entry name" value="TRNA (CYTOSINE(38)-C(5))-METHYLTRANSFERASE"/>
    <property type="match status" value="1"/>
</dbReference>
<gene>
    <name evidence="6" type="ORF">E6-3G_15</name>
</gene>
<dbReference type="EMBL" id="HQ214610">
    <property type="protein sequence ID" value="ADP09430.1"/>
    <property type="molecule type" value="Genomic_DNA"/>
</dbReference>
<dbReference type="PROSITE" id="PS51679">
    <property type="entry name" value="SAM_MT_C5"/>
    <property type="match status" value="1"/>
</dbReference>
<evidence type="ECO:0000256" key="2">
    <source>
        <dbReference type="ARBA" id="ARBA00022679"/>
    </source>
</evidence>
<dbReference type="InterPro" id="IPR029063">
    <property type="entry name" value="SAM-dependent_MTases_sf"/>
</dbReference>
<protein>
    <submittedName>
        <fullName evidence="6">C-5 cytosine-specific DNA-methylase</fullName>
    </submittedName>
</protein>
<dbReference type="GO" id="GO:0008168">
    <property type="term" value="F:methyltransferase activity"/>
    <property type="evidence" value="ECO:0007669"/>
    <property type="project" value="UniProtKB-KW"/>
</dbReference>
<dbReference type="PROSITE" id="PS00095">
    <property type="entry name" value="C5_MTASE_2"/>
    <property type="match status" value="1"/>
</dbReference>
<evidence type="ECO:0000256" key="4">
    <source>
        <dbReference type="RuleBase" id="RU000416"/>
    </source>
</evidence>
<reference evidence="6" key="1">
    <citation type="journal article" date="2012" name="Environ. Microbiol.">
        <title>Genetic structure of three fosmid-fragments encoding 16S rRNA genes of the Miscellaneous Crenarchaeotic Group (MCG): implications for physiology and evolution of marine sedimentary archaea.</title>
        <authorList>
            <person name="Li P.Y."/>
            <person name="Xie B.B."/>
            <person name="Zhang X.Y."/>
            <person name="Qin Q.L."/>
            <person name="Dang H.Y."/>
            <person name="Wang X.M."/>
            <person name="Chen X.L."/>
            <person name="Yu J."/>
            <person name="Zhang Y.Z."/>
        </authorList>
    </citation>
    <scope>NUCLEOTIDE SEQUENCE</scope>
</reference>
<evidence type="ECO:0000256" key="5">
    <source>
        <dbReference type="SAM" id="MobiDB-lite"/>
    </source>
</evidence>
<evidence type="ECO:0000256" key="1">
    <source>
        <dbReference type="ARBA" id="ARBA00022603"/>
    </source>
</evidence>
<name>G9BAL4_9ARCH</name>
<feature type="compositionally biased region" description="Polar residues" evidence="5">
    <location>
        <begin position="341"/>
        <end position="356"/>
    </location>
</feature>
<evidence type="ECO:0000256" key="3">
    <source>
        <dbReference type="ARBA" id="ARBA00022691"/>
    </source>
</evidence>
<dbReference type="AlphaFoldDB" id="G9BAL4"/>
<dbReference type="InterPro" id="IPR031303">
    <property type="entry name" value="C5_meth_CS"/>
</dbReference>
<accession>G9BAL4</accession>
<dbReference type="Gene3D" id="3.90.120.30">
    <property type="match status" value="1"/>
</dbReference>
<comment type="similarity">
    <text evidence="4">Belongs to the class I-like SAM-binding methyltransferase superfamily. C5-methyltransferase family.</text>
</comment>
<dbReference type="GO" id="GO:0032259">
    <property type="term" value="P:methylation"/>
    <property type="evidence" value="ECO:0007669"/>
    <property type="project" value="UniProtKB-KW"/>
</dbReference>
<proteinExistence type="inferred from homology"/>
<dbReference type="CDD" id="cd00315">
    <property type="entry name" value="Cyt_C5_DNA_methylase"/>
    <property type="match status" value="1"/>
</dbReference>
<dbReference type="PANTHER" id="PTHR46098:SF1">
    <property type="entry name" value="TRNA (CYTOSINE(38)-C(5))-METHYLTRANSFERASE"/>
    <property type="match status" value="1"/>
</dbReference>
<organism evidence="6">
    <name type="scientific">uncultured marine crenarchaeote E6-3G</name>
    <dbReference type="NCBI Taxonomy" id="907719"/>
    <lineage>
        <taxon>Archaea</taxon>
        <taxon>Candidatus Bathyarchaeota</taxon>
        <taxon>environmental samples</taxon>
    </lineage>
</organism>
<keyword evidence="3" id="KW-0949">S-adenosyl-L-methionine</keyword>
<dbReference type="Gene3D" id="3.40.50.150">
    <property type="entry name" value="Vaccinia Virus protein VP39"/>
    <property type="match status" value="1"/>
</dbReference>
<keyword evidence="2" id="KW-0808">Transferase</keyword>
<dbReference type="InterPro" id="IPR001525">
    <property type="entry name" value="C5_MeTfrase"/>
</dbReference>
<keyword evidence="1 6" id="KW-0489">Methyltransferase</keyword>
<dbReference type="REBASE" id="43682">
    <property type="entry name" value="M.Umc3GORF15P"/>
</dbReference>
<dbReference type="NCBIfam" id="TIGR00675">
    <property type="entry name" value="dcm"/>
    <property type="match status" value="1"/>
</dbReference>
<dbReference type="PRINTS" id="PR00105">
    <property type="entry name" value="C5METTRFRASE"/>
</dbReference>
<dbReference type="InterPro" id="IPR050750">
    <property type="entry name" value="C5-MTase"/>
</dbReference>
<dbReference type="Pfam" id="PF00145">
    <property type="entry name" value="DNA_methylase"/>
    <property type="match status" value="1"/>
</dbReference>